<keyword evidence="3" id="KW-1133">Transmembrane helix</keyword>
<feature type="transmembrane region" description="Helical" evidence="3">
    <location>
        <begin position="6"/>
        <end position="23"/>
    </location>
</feature>
<keyword evidence="3" id="KW-0812">Transmembrane</keyword>
<evidence type="ECO:0000256" key="3">
    <source>
        <dbReference type="SAM" id="Phobius"/>
    </source>
</evidence>
<keyword evidence="1" id="KW-0175">Coiled coil</keyword>
<proteinExistence type="predicted"/>
<evidence type="ECO:0000256" key="2">
    <source>
        <dbReference type="SAM" id="MobiDB-lite"/>
    </source>
</evidence>
<dbReference type="EMBL" id="JAGINP010000018">
    <property type="protein sequence ID" value="MBP2294929.1"/>
    <property type="molecule type" value="Genomic_DNA"/>
</dbReference>
<feature type="region of interest" description="Disordered" evidence="2">
    <location>
        <begin position="184"/>
        <end position="207"/>
    </location>
</feature>
<sequence>MTGMMLYLSLGLMVLSVISNRYWRRQLAAMRSNQDRIKVKVDDATKEVAEIATVYAQLAHQHAESEKRVAKAEQEMQAALLELDKRRDGPVVRYYVFDRIEPRAGRFWEAAVRHTPADSPLQDRPSHRSWTGIRRYVLIADTEREARERVEARFPRKGGFHLMDLAPCRLNGLAVNRIPEFSTFRKPAAAEEETKPARRPASASARG</sequence>
<comment type="caution">
    <text evidence="4">The sequence shown here is derived from an EMBL/GenBank/DDBJ whole genome shotgun (WGS) entry which is preliminary data.</text>
</comment>
<feature type="coiled-coil region" evidence="1">
    <location>
        <begin position="55"/>
        <end position="82"/>
    </location>
</feature>
<dbReference type="Proteomes" id="UP000781958">
    <property type="component" value="Unassembled WGS sequence"/>
</dbReference>
<dbReference type="RefSeq" id="WP_209769245.1">
    <property type="nucleotide sequence ID" value="NZ_JAGINP010000018.1"/>
</dbReference>
<protein>
    <submittedName>
        <fullName evidence="4">Uncharacterized protein</fullName>
    </submittedName>
</protein>
<keyword evidence="3" id="KW-0472">Membrane</keyword>
<name>A0ABS4SQU9_9PROT</name>
<evidence type="ECO:0000313" key="4">
    <source>
        <dbReference type="EMBL" id="MBP2294929.1"/>
    </source>
</evidence>
<accession>A0ABS4SQU9</accession>
<evidence type="ECO:0000313" key="5">
    <source>
        <dbReference type="Proteomes" id="UP000781958"/>
    </source>
</evidence>
<keyword evidence="5" id="KW-1185">Reference proteome</keyword>
<gene>
    <name evidence="4" type="ORF">J2851_004725</name>
</gene>
<organism evidence="4 5">
    <name type="scientific">Azospirillum rugosum</name>
    <dbReference type="NCBI Taxonomy" id="416170"/>
    <lineage>
        <taxon>Bacteria</taxon>
        <taxon>Pseudomonadati</taxon>
        <taxon>Pseudomonadota</taxon>
        <taxon>Alphaproteobacteria</taxon>
        <taxon>Rhodospirillales</taxon>
        <taxon>Azospirillaceae</taxon>
        <taxon>Azospirillum</taxon>
    </lineage>
</organism>
<evidence type="ECO:0000256" key="1">
    <source>
        <dbReference type="SAM" id="Coils"/>
    </source>
</evidence>
<reference evidence="4 5" key="1">
    <citation type="submission" date="2021-03" db="EMBL/GenBank/DDBJ databases">
        <title>Genomic Encyclopedia of Type Strains, Phase III (KMG-III): the genomes of soil and plant-associated and newly described type strains.</title>
        <authorList>
            <person name="Whitman W."/>
        </authorList>
    </citation>
    <scope>NUCLEOTIDE SEQUENCE [LARGE SCALE GENOMIC DNA]</scope>
    <source>
        <strain evidence="4 5">IMMIB AFH-6</strain>
    </source>
</reference>